<organism evidence="3 4">
    <name type="scientific">Dictyobacter vulcani</name>
    <dbReference type="NCBI Taxonomy" id="2607529"/>
    <lineage>
        <taxon>Bacteria</taxon>
        <taxon>Bacillati</taxon>
        <taxon>Chloroflexota</taxon>
        <taxon>Ktedonobacteria</taxon>
        <taxon>Ktedonobacterales</taxon>
        <taxon>Dictyobacteraceae</taxon>
        <taxon>Dictyobacter</taxon>
    </lineage>
</organism>
<keyword evidence="2" id="KW-0472">Membrane</keyword>
<dbReference type="Proteomes" id="UP000326912">
    <property type="component" value="Unassembled WGS sequence"/>
</dbReference>
<dbReference type="AlphaFoldDB" id="A0A5J4KVM1"/>
<evidence type="ECO:0000313" key="3">
    <source>
        <dbReference type="EMBL" id="GER90577.1"/>
    </source>
</evidence>
<protein>
    <recommendedName>
        <fullName evidence="5">YggT family protein</fullName>
    </recommendedName>
</protein>
<name>A0A5J4KVM1_9CHLR</name>
<feature type="compositionally biased region" description="Polar residues" evidence="1">
    <location>
        <begin position="1"/>
        <end position="17"/>
    </location>
</feature>
<feature type="transmembrane region" description="Helical" evidence="2">
    <location>
        <begin position="142"/>
        <end position="166"/>
    </location>
</feature>
<sequence length="185" mass="21326">MPNQRNSYNNDPQYPNQQGGGYPYQEYNDVTEQNVQQGGNYVQSQRQQYQDPAGNRVEKRKDVYQNNAIDMANARYWMTSVIYFLLGVLEVILGLRFIFRLFGANEISPFISFLYNLSHPFVSIFNGIFNDQTIGNTGVFEISTILAMLIYALIGWGIVSLVRVIFFPNVPGRSETTTTRRRKRL</sequence>
<proteinExistence type="predicted"/>
<keyword evidence="2" id="KW-0812">Transmembrane</keyword>
<dbReference type="RefSeq" id="WP_162005538.1">
    <property type="nucleotide sequence ID" value="NZ_BKZW01000002.1"/>
</dbReference>
<keyword evidence="2" id="KW-1133">Transmembrane helix</keyword>
<dbReference type="EMBL" id="BKZW01000002">
    <property type="protein sequence ID" value="GER90577.1"/>
    <property type="molecule type" value="Genomic_DNA"/>
</dbReference>
<evidence type="ECO:0000256" key="2">
    <source>
        <dbReference type="SAM" id="Phobius"/>
    </source>
</evidence>
<accession>A0A5J4KVM1</accession>
<evidence type="ECO:0000313" key="4">
    <source>
        <dbReference type="Proteomes" id="UP000326912"/>
    </source>
</evidence>
<evidence type="ECO:0000256" key="1">
    <source>
        <dbReference type="SAM" id="MobiDB-lite"/>
    </source>
</evidence>
<reference evidence="3 4" key="1">
    <citation type="submission" date="2019-10" db="EMBL/GenBank/DDBJ databases">
        <title>Dictyobacter vulcani sp. nov., within the class Ktedonobacteria, isolated from soil of volcanic Mt. Zao.</title>
        <authorList>
            <person name="Zheng Y."/>
            <person name="Wang C.M."/>
            <person name="Sakai Y."/>
            <person name="Abe K."/>
            <person name="Yokota A."/>
            <person name="Yabe S."/>
        </authorList>
    </citation>
    <scope>NUCLEOTIDE SEQUENCE [LARGE SCALE GENOMIC DNA]</scope>
    <source>
        <strain evidence="3 4">W12</strain>
    </source>
</reference>
<evidence type="ECO:0008006" key="5">
    <source>
        <dbReference type="Google" id="ProtNLM"/>
    </source>
</evidence>
<feature type="transmembrane region" description="Helical" evidence="2">
    <location>
        <begin position="76"/>
        <end position="98"/>
    </location>
</feature>
<gene>
    <name evidence="3" type="ORF">KDW_47390</name>
</gene>
<keyword evidence="4" id="KW-1185">Reference proteome</keyword>
<comment type="caution">
    <text evidence="3">The sequence shown here is derived from an EMBL/GenBank/DDBJ whole genome shotgun (WGS) entry which is preliminary data.</text>
</comment>
<feature type="region of interest" description="Disordered" evidence="1">
    <location>
        <begin position="1"/>
        <end position="29"/>
    </location>
</feature>